<sequence>MFFTWRFLLVHVPSVPRWLSLIYLFGSVQGEVHEWAGRENALASLGDSLAAWLYWYGSIPVFYSLLVALLVHVLCSKGWAATHSYGNAMHTHLCFTRQGTNSIYWACIALVLF</sequence>
<evidence type="ECO:0000313" key="2">
    <source>
        <dbReference type="EMBL" id="KAF1979522.1"/>
    </source>
</evidence>
<feature type="transmembrane region" description="Helical" evidence="1">
    <location>
        <begin position="54"/>
        <end position="75"/>
    </location>
</feature>
<name>A0A6A5VUX4_9PLEO</name>
<dbReference type="AlphaFoldDB" id="A0A6A5VUX4"/>
<keyword evidence="1" id="KW-0812">Transmembrane</keyword>
<organism evidence="2 3">
    <name type="scientific">Bimuria novae-zelandiae CBS 107.79</name>
    <dbReference type="NCBI Taxonomy" id="1447943"/>
    <lineage>
        <taxon>Eukaryota</taxon>
        <taxon>Fungi</taxon>
        <taxon>Dikarya</taxon>
        <taxon>Ascomycota</taxon>
        <taxon>Pezizomycotina</taxon>
        <taxon>Dothideomycetes</taxon>
        <taxon>Pleosporomycetidae</taxon>
        <taxon>Pleosporales</taxon>
        <taxon>Massarineae</taxon>
        <taxon>Didymosphaeriaceae</taxon>
        <taxon>Bimuria</taxon>
    </lineage>
</organism>
<keyword evidence="3" id="KW-1185">Reference proteome</keyword>
<accession>A0A6A5VUX4</accession>
<proteinExistence type="predicted"/>
<gene>
    <name evidence="2" type="ORF">BU23DRAFT_100143</name>
</gene>
<evidence type="ECO:0000256" key="1">
    <source>
        <dbReference type="SAM" id="Phobius"/>
    </source>
</evidence>
<reference evidence="2" key="1">
    <citation type="journal article" date="2020" name="Stud. Mycol.">
        <title>101 Dothideomycetes genomes: a test case for predicting lifestyles and emergence of pathogens.</title>
        <authorList>
            <person name="Haridas S."/>
            <person name="Albert R."/>
            <person name="Binder M."/>
            <person name="Bloem J."/>
            <person name="Labutti K."/>
            <person name="Salamov A."/>
            <person name="Andreopoulos B."/>
            <person name="Baker S."/>
            <person name="Barry K."/>
            <person name="Bills G."/>
            <person name="Bluhm B."/>
            <person name="Cannon C."/>
            <person name="Castanera R."/>
            <person name="Culley D."/>
            <person name="Daum C."/>
            <person name="Ezra D."/>
            <person name="Gonzalez J."/>
            <person name="Henrissat B."/>
            <person name="Kuo A."/>
            <person name="Liang C."/>
            <person name="Lipzen A."/>
            <person name="Lutzoni F."/>
            <person name="Magnuson J."/>
            <person name="Mondo S."/>
            <person name="Nolan M."/>
            <person name="Ohm R."/>
            <person name="Pangilinan J."/>
            <person name="Park H.-J."/>
            <person name="Ramirez L."/>
            <person name="Alfaro M."/>
            <person name="Sun H."/>
            <person name="Tritt A."/>
            <person name="Yoshinaga Y."/>
            <person name="Zwiers L.-H."/>
            <person name="Turgeon B."/>
            <person name="Goodwin S."/>
            <person name="Spatafora J."/>
            <person name="Crous P."/>
            <person name="Grigoriev I."/>
        </authorList>
    </citation>
    <scope>NUCLEOTIDE SEQUENCE</scope>
    <source>
        <strain evidence="2">CBS 107.79</strain>
    </source>
</reference>
<protein>
    <submittedName>
        <fullName evidence="2">Uncharacterized protein</fullName>
    </submittedName>
</protein>
<keyword evidence="1" id="KW-0472">Membrane</keyword>
<dbReference type="Proteomes" id="UP000800036">
    <property type="component" value="Unassembled WGS sequence"/>
</dbReference>
<evidence type="ECO:0000313" key="3">
    <source>
        <dbReference type="Proteomes" id="UP000800036"/>
    </source>
</evidence>
<dbReference type="EMBL" id="ML976657">
    <property type="protein sequence ID" value="KAF1979522.1"/>
    <property type="molecule type" value="Genomic_DNA"/>
</dbReference>
<keyword evidence="1" id="KW-1133">Transmembrane helix</keyword>